<dbReference type="EMBL" id="DF970211">
    <property type="protein sequence ID" value="GAP66519.1"/>
    <property type="molecule type" value="Genomic_DNA"/>
</dbReference>
<dbReference type="OrthoDB" id="5293604at2"/>
<reference evidence="8" key="2">
    <citation type="submission" date="2015-08" db="EMBL/GenBank/DDBJ databases">
        <title>Complete DNA Sequence of Pseudomonas syringae pv. actinidiae, the Causal Agent of Kiwifruit Canker Disease.</title>
        <authorList>
            <person name="Rikkerink E.H.A."/>
            <person name="Fineran P.C."/>
        </authorList>
    </citation>
    <scope>NUCLEOTIDE SEQUENCE</scope>
    <source>
        <strain evidence="8">SkMP5</strain>
    </source>
</reference>
<evidence type="ECO:0000256" key="1">
    <source>
        <dbReference type="ARBA" id="ARBA00022490"/>
    </source>
</evidence>
<gene>
    <name evidence="5" type="primary">darP</name>
    <name evidence="7" type="ORF">MBSD_1174</name>
    <name evidence="8" type="ORF">MBSD_n1827</name>
</gene>
<reference evidence="7" key="1">
    <citation type="submission" date="2015-03" db="EMBL/GenBank/DDBJ databases">
        <title>Draft genome sequence of Mizugakiibacter sediminis skMP5.</title>
        <authorList>
            <person name="Watanabe T."/>
            <person name="Kojima H."/>
            <person name="Fukui M."/>
        </authorList>
    </citation>
    <scope>NUCLEOTIDE SEQUENCE</scope>
    <source>
        <strain evidence="7">SkMP5</strain>
    </source>
</reference>
<dbReference type="Gene3D" id="1.10.60.30">
    <property type="entry name" value="PSPTO4464-like domains"/>
    <property type="match status" value="2"/>
</dbReference>
<dbReference type="SUPFAM" id="SSF158710">
    <property type="entry name" value="PSPTO4464-like"/>
    <property type="match status" value="1"/>
</dbReference>
<dbReference type="CDD" id="cd16331">
    <property type="entry name" value="YjgA-like"/>
    <property type="match status" value="1"/>
</dbReference>
<dbReference type="NCBIfam" id="NF003593">
    <property type="entry name" value="PRK05255.1-1"/>
    <property type="match status" value="1"/>
</dbReference>
<comment type="similarity">
    <text evidence="5">Belongs to the DarP family.</text>
</comment>
<evidence type="ECO:0000313" key="9">
    <source>
        <dbReference type="Proteomes" id="UP000253740"/>
    </source>
</evidence>
<keyword evidence="3 5" id="KW-0699">rRNA-binding</keyword>
<keyword evidence="2 5" id="KW-0690">Ribosome biogenesis</keyword>
<accession>A0A0K8QNQ8</accession>
<dbReference type="HAMAP" id="MF_00765">
    <property type="entry name" value="DarP"/>
    <property type="match status" value="1"/>
</dbReference>
<dbReference type="InterPro" id="IPR006839">
    <property type="entry name" value="DarP"/>
</dbReference>
<dbReference type="GO" id="GO:0005829">
    <property type="term" value="C:cytosol"/>
    <property type="evidence" value="ECO:0007669"/>
    <property type="project" value="TreeGrafter"/>
</dbReference>
<dbReference type="PANTHER" id="PTHR38101:SF1">
    <property type="entry name" value="UPF0307 PROTEIN YJGA"/>
    <property type="match status" value="1"/>
</dbReference>
<dbReference type="Proteomes" id="UP000253740">
    <property type="component" value="Unassembled WGS sequence"/>
</dbReference>
<comment type="subcellular location">
    <subcellularLocation>
        <location evidence="5">Cytoplasm</location>
    </subcellularLocation>
    <text evidence="5">Associates with late stage pre-50S ribosomal subunits.</text>
</comment>
<sequence>MRPHPPHHATPEADDLAPSRSQRRRDALAVLELAEALVALPPARLDAFGLPEDVRAEIDNVRRITAHVARKRQLAYLAKLMRRHGEEAFAEARAGLSHDRDHQRRETATLHRFEALRERLLGEGDAALTELLARHPHADRQHLRALIRQARAEREQNKPLHAYRELFRALRELSSDAD</sequence>
<dbReference type="STRING" id="1475481.GCA_000953855_01863"/>
<dbReference type="PIRSF" id="PIRSF016183">
    <property type="entry name" value="UCP016183"/>
    <property type="match status" value="1"/>
</dbReference>
<dbReference type="RefSeq" id="WP_062537115.1">
    <property type="nucleotide sequence ID" value="NZ_DF970211.1"/>
</dbReference>
<keyword evidence="4 5" id="KW-0694">RNA-binding</keyword>
<name>A0A0K8QNQ8_9GAMM</name>
<dbReference type="InterPro" id="IPR023153">
    <property type="entry name" value="DarP_sf"/>
</dbReference>
<dbReference type="HOGENOM" id="CLU_106757_2_0_6"/>
<dbReference type="PANTHER" id="PTHR38101">
    <property type="entry name" value="UPF0307 PROTEIN YJGA"/>
    <property type="match status" value="1"/>
</dbReference>
<evidence type="ECO:0000256" key="2">
    <source>
        <dbReference type="ARBA" id="ARBA00022517"/>
    </source>
</evidence>
<evidence type="ECO:0000256" key="5">
    <source>
        <dbReference type="HAMAP-Rule" id="MF_00765"/>
    </source>
</evidence>
<comment type="function">
    <text evidence="5">Member of a network of 50S ribosomal subunit biogenesis factors which assembles along the 30S-50S interface, preventing incorrect 23S rRNA structures from forming. Promotes peptidyl transferase center (PTC) maturation.</text>
</comment>
<feature type="region of interest" description="Disordered" evidence="6">
    <location>
        <begin position="1"/>
        <end position="21"/>
    </location>
</feature>
<dbReference type="GO" id="GO:1902626">
    <property type="term" value="P:assembly of large subunit precursor of preribosome"/>
    <property type="evidence" value="ECO:0007669"/>
    <property type="project" value="UniProtKB-UniRule"/>
</dbReference>
<evidence type="ECO:0000313" key="8">
    <source>
        <dbReference type="EMBL" id="GAP66519.1"/>
    </source>
</evidence>
<protein>
    <recommendedName>
        <fullName evidence="5">Dual-action ribosomal maturation protein DarP</fullName>
    </recommendedName>
    <alternativeName>
        <fullName evidence="5">Large ribosomal subunit assembly factor DarP</fullName>
    </alternativeName>
</protein>
<evidence type="ECO:0000256" key="4">
    <source>
        <dbReference type="ARBA" id="ARBA00022884"/>
    </source>
</evidence>
<evidence type="ECO:0000256" key="6">
    <source>
        <dbReference type="SAM" id="MobiDB-lite"/>
    </source>
</evidence>
<dbReference type="Pfam" id="PF04751">
    <property type="entry name" value="DarP"/>
    <property type="match status" value="1"/>
</dbReference>
<evidence type="ECO:0000256" key="3">
    <source>
        <dbReference type="ARBA" id="ARBA00022730"/>
    </source>
</evidence>
<dbReference type="GO" id="GO:0043022">
    <property type="term" value="F:ribosome binding"/>
    <property type="evidence" value="ECO:0007669"/>
    <property type="project" value="UniProtKB-UniRule"/>
</dbReference>
<keyword evidence="1 5" id="KW-0963">Cytoplasm</keyword>
<evidence type="ECO:0000313" key="7">
    <source>
        <dbReference type="EMBL" id="GAN44639.1"/>
    </source>
</evidence>
<proteinExistence type="inferred from homology"/>
<organism evidence="8">
    <name type="scientific">Mizugakiibacter sediminis</name>
    <dbReference type="NCBI Taxonomy" id="1475481"/>
    <lineage>
        <taxon>Bacteria</taxon>
        <taxon>Pseudomonadati</taxon>
        <taxon>Pseudomonadota</taxon>
        <taxon>Gammaproteobacteria</taxon>
        <taxon>Lysobacterales</taxon>
        <taxon>Rhodanobacteraceae</taxon>
        <taxon>Mizugakiibacter</taxon>
    </lineage>
</organism>
<dbReference type="GO" id="GO:0019843">
    <property type="term" value="F:rRNA binding"/>
    <property type="evidence" value="ECO:0007669"/>
    <property type="project" value="UniProtKB-UniRule"/>
</dbReference>
<keyword evidence="9" id="KW-1185">Reference proteome</keyword>
<dbReference type="AlphaFoldDB" id="A0A0K8QNQ8"/>
<dbReference type="EMBL" id="DF952378">
    <property type="protein sequence ID" value="GAN44639.1"/>
    <property type="molecule type" value="Genomic_DNA"/>
</dbReference>